<dbReference type="Pfam" id="PF07963">
    <property type="entry name" value="N_methyl"/>
    <property type="match status" value="1"/>
</dbReference>
<dbReference type="NCBIfam" id="TIGR02532">
    <property type="entry name" value="IV_pilin_GFxxxE"/>
    <property type="match status" value="1"/>
</dbReference>
<dbReference type="EMBL" id="JBIWXY010000002">
    <property type="protein sequence ID" value="MFJ5446888.1"/>
    <property type="molecule type" value="Genomic_DNA"/>
</dbReference>
<reference evidence="2 3" key="1">
    <citation type="submission" date="2024-11" db="EMBL/GenBank/DDBJ databases">
        <authorList>
            <person name="Kaparullina E.N."/>
            <person name="Delegan Y.A."/>
            <person name="Doronina N.V."/>
        </authorList>
    </citation>
    <scope>NUCLEOTIDE SEQUENCE [LARGE SCALE GENOMIC DNA]</scope>
    <source>
        <strain evidence="2 3">7sh_L</strain>
    </source>
</reference>
<dbReference type="InterPro" id="IPR045584">
    <property type="entry name" value="Pilin-like"/>
</dbReference>
<organism evidence="2 3">
    <name type="scientific">Methylobacillus methanolivorans</name>
    <dbReference type="NCBI Taxonomy" id="1848927"/>
    <lineage>
        <taxon>Bacteria</taxon>
        <taxon>Pseudomonadati</taxon>
        <taxon>Pseudomonadota</taxon>
        <taxon>Betaproteobacteria</taxon>
        <taxon>Nitrosomonadales</taxon>
        <taxon>Methylophilaceae</taxon>
        <taxon>Methylobacillus</taxon>
    </lineage>
</organism>
<evidence type="ECO:0000313" key="3">
    <source>
        <dbReference type="Proteomes" id="UP001617669"/>
    </source>
</evidence>
<name>A0ABW8GN88_9PROT</name>
<keyword evidence="1" id="KW-0812">Transmembrane</keyword>
<proteinExistence type="predicted"/>
<gene>
    <name evidence="2" type="ORF">ACIKP9_11660</name>
</gene>
<evidence type="ECO:0000313" key="2">
    <source>
        <dbReference type="EMBL" id="MFJ5446888.1"/>
    </source>
</evidence>
<dbReference type="SUPFAM" id="SSF54523">
    <property type="entry name" value="Pili subunits"/>
    <property type="match status" value="1"/>
</dbReference>
<protein>
    <submittedName>
        <fullName evidence="2">Type II secretion system protein</fullName>
    </submittedName>
</protein>
<sequence>MRQSQAGFTLIELVVTLTIVSILASALIPLGQWSVKRQQEAELRQALRDIRTAIDAYKKAVEDGKVIVSAEASGYPPNLGVLANGVPDASSDKKRLIRFMRRLPRDPMFPEKDVAAQDTWGKRSYASPPDAPQAGADVFDVYSLSNGTGLNGIAYREW</sequence>
<dbReference type="Proteomes" id="UP001617669">
    <property type="component" value="Unassembled WGS sequence"/>
</dbReference>
<dbReference type="PROSITE" id="PS00409">
    <property type="entry name" value="PROKAR_NTER_METHYL"/>
    <property type="match status" value="1"/>
</dbReference>
<keyword evidence="1" id="KW-0472">Membrane</keyword>
<dbReference type="RefSeq" id="WP_400883002.1">
    <property type="nucleotide sequence ID" value="NZ_JBIWXY010000002.1"/>
</dbReference>
<accession>A0ABW8GN88</accession>
<evidence type="ECO:0000256" key="1">
    <source>
        <dbReference type="SAM" id="Phobius"/>
    </source>
</evidence>
<comment type="caution">
    <text evidence="2">The sequence shown here is derived from an EMBL/GenBank/DDBJ whole genome shotgun (WGS) entry which is preliminary data.</text>
</comment>
<keyword evidence="3" id="KW-1185">Reference proteome</keyword>
<keyword evidence="1" id="KW-1133">Transmembrane helix</keyword>
<dbReference type="Gene3D" id="3.30.700.10">
    <property type="entry name" value="Glycoprotein, Type 4 Pilin"/>
    <property type="match status" value="1"/>
</dbReference>
<feature type="transmembrane region" description="Helical" evidence="1">
    <location>
        <begin position="6"/>
        <end position="28"/>
    </location>
</feature>
<dbReference type="InterPro" id="IPR012902">
    <property type="entry name" value="N_methyl_site"/>
</dbReference>